<dbReference type="PANTHER" id="PTHR30181">
    <property type="entry name" value="MANNITOL PERMEASE IIC COMPONENT"/>
    <property type="match status" value="1"/>
</dbReference>
<sequence length="106" mass="11009">MSGIESKDIRKIVIACDAGMGSSVMLATQVRRQLKGEGIEVVHTPVNSIPGDADVVLCHAGLAARARASISAKAPDTVLIPFQVFIGDPAVTRLIDTIKKGGTVDA</sequence>
<evidence type="ECO:0000256" key="6">
    <source>
        <dbReference type="ARBA" id="ARBA00022683"/>
    </source>
</evidence>
<dbReference type="InterPro" id="IPR036095">
    <property type="entry name" value="PTS_EIIB-like_sf"/>
</dbReference>
<evidence type="ECO:0000259" key="7">
    <source>
        <dbReference type="PROSITE" id="PS51099"/>
    </source>
</evidence>
<keyword evidence="4" id="KW-0762">Sugar transport</keyword>
<evidence type="ECO:0000256" key="4">
    <source>
        <dbReference type="ARBA" id="ARBA00022597"/>
    </source>
</evidence>
<gene>
    <name evidence="8" type="ORF">FHS22_005413</name>
</gene>
<dbReference type="Proteomes" id="UP000562352">
    <property type="component" value="Unassembled WGS sequence"/>
</dbReference>
<comment type="caution">
    <text evidence="8">The sequence shown here is derived from an EMBL/GenBank/DDBJ whole genome shotgun (WGS) entry which is preliminary data.</text>
</comment>
<dbReference type="InterPro" id="IPR050893">
    <property type="entry name" value="Sugar_PTS"/>
</dbReference>
<keyword evidence="2" id="KW-0813">Transport</keyword>
<name>A0A841D649_PLAVE</name>
<comment type="function">
    <text evidence="1">The phosphoenolpyruvate-dependent sugar phosphotransferase system (sugar PTS), a major carbohydrate active transport system, catalyzes the phosphorylation of incoming sugar substrates concomitantly with their translocation across the cell membrane. The enzyme II CmtAB PTS system is involved in D-mannitol transport.</text>
</comment>
<dbReference type="PROSITE" id="PS51099">
    <property type="entry name" value="PTS_EIIB_TYPE_2"/>
    <property type="match status" value="1"/>
</dbReference>
<dbReference type="GO" id="GO:0090563">
    <property type="term" value="F:protein-phosphocysteine-sugar phosphotransferase activity"/>
    <property type="evidence" value="ECO:0007669"/>
    <property type="project" value="TreeGrafter"/>
</dbReference>
<protein>
    <submittedName>
        <fullName evidence="8">Mannitol-specific phosphotransferase system IIBC component</fullName>
    </submittedName>
</protein>
<keyword evidence="3" id="KW-0597">Phosphoprotein</keyword>
<dbReference type="EMBL" id="JACHJJ010000021">
    <property type="protein sequence ID" value="MBB5966122.1"/>
    <property type="molecule type" value="Genomic_DNA"/>
</dbReference>
<evidence type="ECO:0000313" key="8">
    <source>
        <dbReference type="EMBL" id="MBB5966122.1"/>
    </source>
</evidence>
<evidence type="ECO:0000256" key="2">
    <source>
        <dbReference type="ARBA" id="ARBA00022448"/>
    </source>
</evidence>
<dbReference type="GO" id="GO:0008982">
    <property type="term" value="F:protein-N(PI)-phosphohistidine-sugar phosphotransferase activity"/>
    <property type="evidence" value="ECO:0007669"/>
    <property type="project" value="InterPro"/>
</dbReference>
<evidence type="ECO:0000256" key="1">
    <source>
        <dbReference type="ARBA" id="ARBA00002434"/>
    </source>
</evidence>
<dbReference type="PANTHER" id="PTHR30181:SF2">
    <property type="entry name" value="PTS SYSTEM MANNITOL-SPECIFIC EIICBA COMPONENT"/>
    <property type="match status" value="1"/>
</dbReference>
<dbReference type="AlphaFoldDB" id="A0A841D649"/>
<accession>A0A841D649</accession>
<dbReference type="InterPro" id="IPR013011">
    <property type="entry name" value="PTS_EIIB_2"/>
</dbReference>
<organism evidence="8 9">
    <name type="scientific">Planomonospora venezuelensis</name>
    <dbReference type="NCBI Taxonomy" id="1999"/>
    <lineage>
        <taxon>Bacteria</taxon>
        <taxon>Bacillati</taxon>
        <taxon>Actinomycetota</taxon>
        <taxon>Actinomycetes</taxon>
        <taxon>Streptosporangiales</taxon>
        <taxon>Streptosporangiaceae</taxon>
        <taxon>Planomonospora</taxon>
    </lineage>
</organism>
<dbReference type="GO" id="GO:0005886">
    <property type="term" value="C:plasma membrane"/>
    <property type="evidence" value="ECO:0007669"/>
    <property type="project" value="TreeGrafter"/>
</dbReference>
<reference evidence="8 9" key="1">
    <citation type="submission" date="2020-08" db="EMBL/GenBank/DDBJ databases">
        <title>Genomic Encyclopedia of Type Strains, Phase III (KMG-III): the genomes of soil and plant-associated and newly described type strains.</title>
        <authorList>
            <person name="Whitman W."/>
        </authorList>
    </citation>
    <scope>NUCLEOTIDE SEQUENCE [LARGE SCALE GENOMIC DNA]</scope>
    <source>
        <strain evidence="8 9">CECT 3303</strain>
    </source>
</reference>
<keyword evidence="5 8" id="KW-0808">Transferase</keyword>
<dbReference type="SUPFAM" id="SSF52794">
    <property type="entry name" value="PTS system IIB component-like"/>
    <property type="match status" value="1"/>
</dbReference>
<dbReference type="GO" id="GO:0009401">
    <property type="term" value="P:phosphoenolpyruvate-dependent sugar phosphotransferase system"/>
    <property type="evidence" value="ECO:0007669"/>
    <property type="project" value="UniProtKB-KW"/>
</dbReference>
<feature type="domain" description="PTS EIIB type-2" evidence="7">
    <location>
        <begin position="10"/>
        <end position="103"/>
    </location>
</feature>
<dbReference type="RefSeq" id="WP_338047964.1">
    <property type="nucleotide sequence ID" value="NZ_BAAAWZ010000004.1"/>
</dbReference>
<dbReference type="Gene3D" id="3.40.50.2300">
    <property type="match status" value="1"/>
</dbReference>
<keyword evidence="6" id="KW-0598">Phosphotransferase system</keyword>
<evidence type="ECO:0000313" key="9">
    <source>
        <dbReference type="Proteomes" id="UP000562352"/>
    </source>
</evidence>
<evidence type="ECO:0000256" key="5">
    <source>
        <dbReference type="ARBA" id="ARBA00022679"/>
    </source>
</evidence>
<dbReference type="InterPro" id="IPR003501">
    <property type="entry name" value="PTS_EIIB_2/3"/>
</dbReference>
<proteinExistence type="predicted"/>
<keyword evidence="9" id="KW-1185">Reference proteome</keyword>
<evidence type="ECO:0000256" key="3">
    <source>
        <dbReference type="ARBA" id="ARBA00022553"/>
    </source>
</evidence>
<dbReference type="Pfam" id="PF02302">
    <property type="entry name" value="PTS_IIB"/>
    <property type="match status" value="1"/>
</dbReference>